<evidence type="ECO:0000256" key="1">
    <source>
        <dbReference type="ARBA" id="ARBA00003025"/>
    </source>
</evidence>
<dbReference type="GO" id="GO:0030246">
    <property type="term" value="F:carbohydrate binding"/>
    <property type="evidence" value="ECO:0007669"/>
    <property type="project" value="TreeGrafter"/>
</dbReference>
<name>A0AAN9AI65_9CAEN</name>
<evidence type="ECO:0000313" key="11">
    <source>
        <dbReference type="EMBL" id="KAK7087390.1"/>
    </source>
</evidence>
<feature type="signal peptide" evidence="7">
    <location>
        <begin position="1"/>
        <end position="22"/>
    </location>
</feature>
<dbReference type="InterPro" id="IPR006102">
    <property type="entry name" value="Ig-like_GH2"/>
</dbReference>
<feature type="chain" id="PRO_5042865900" description="Beta-glucuronidase" evidence="7">
    <location>
        <begin position="23"/>
        <end position="627"/>
    </location>
</feature>
<dbReference type="SUPFAM" id="SSF49303">
    <property type="entry name" value="beta-Galactosidase/glucuronidase domain"/>
    <property type="match status" value="1"/>
</dbReference>
<dbReference type="Gene3D" id="3.20.20.80">
    <property type="entry name" value="Glycosidases"/>
    <property type="match status" value="1"/>
</dbReference>
<comment type="caution">
    <text evidence="11">The sequence shown here is derived from an EMBL/GenBank/DDBJ whole genome shotgun (WGS) entry which is preliminary data.</text>
</comment>
<dbReference type="PANTHER" id="PTHR10066:SF67">
    <property type="entry name" value="BETA-GLUCURONIDASE"/>
    <property type="match status" value="1"/>
</dbReference>
<comment type="function">
    <text evidence="1">Plays an important role in the degradation of dermatan and keratan sulfates.</text>
</comment>
<keyword evidence="6" id="KW-0326">Glycosidase</keyword>
<dbReference type="InterPro" id="IPR023232">
    <property type="entry name" value="Glyco_hydro_2_AS"/>
</dbReference>
<dbReference type="PANTHER" id="PTHR10066">
    <property type="entry name" value="BETA-GLUCURONIDASE"/>
    <property type="match status" value="1"/>
</dbReference>
<evidence type="ECO:0000256" key="2">
    <source>
        <dbReference type="ARBA" id="ARBA00007401"/>
    </source>
</evidence>
<evidence type="ECO:0000256" key="4">
    <source>
        <dbReference type="ARBA" id="ARBA00016205"/>
    </source>
</evidence>
<dbReference type="InterPro" id="IPR036156">
    <property type="entry name" value="Beta-gal/glucu_dom_sf"/>
</dbReference>
<evidence type="ECO:0000313" key="12">
    <source>
        <dbReference type="Proteomes" id="UP001374579"/>
    </source>
</evidence>
<dbReference type="FunFam" id="2.60.120.260:FF:000027">
    <property type="entry name" value="Beta-glucuronidase"/>
    <property type="match status" value="1"/>
</dbReference>
<organism evidence="11 12">
    <name type="scientific">Littorina saxatilis</name>
    <dbReference type="NCBI Taxonomy" id="31220"/>
    <lineage>
        <taxon>Eukaryota</taxon>
        <taxon>Metazoa</taxon>
        <taxon>Spiralia</taxon>
        <taxon>Lophotrochozoa</taxon>
        <taxon>Mollusca</taxon>
        <taxon>Gastropoda</taxon>
        <taxon>Caenogastropoda</taxon>
        <taxon>Littorinimorpha</taxon>
        <taxon>Littorinoidea</taxon>
        <taxon>Littorinidae</taxon>
        <taxon>Littorina</taxon>
    </lineage>
</organism>
<dbReference type="Gene3D" id="2.60.120.260">
    <property type="entry name" value="Galactose-binding domain-like"/>
    <property type="match status" value="1"/>
</dbReference>
<evidence type="ECO:0000259" key="10">
    <source>
        <dbReference type="Pfam" id="PF02837"/>
    </source>
</evidence>
<evidence type="ECO:0000256" key="6">
    <source>
        <dbReference type="ARBA" id="ARBA00023295"/>
    </source>
</evidence>
<dbReference type="EC" id="3.2.1.31" evidence="3"/>
<dbReference type="GO" id="GO:0005975">
    <property type="term" value="P:carbohydrate metabolic process"/>
    <property type="evidence" value="ECO:0007669"/>
    <property type="project" value="InterPro"/>
</dbReference>
<sequence>MAGRCRLLRFLLPLVLWHGGLGKGILYPRDSESRVVKTLDGMWNFRADNSSTRNQSFVDEWWTKPLSQTGDVIPMPVPSSYNDITTDKSLRDFVGWVWYDRHFYVSKMWQDKRVMLRFGSVNYYAMVWINGQQVMSHEGGHLPFECEVNSVVSFSAVNRVTVAVNNTLTPITIPPGTIHFDSDTKRYPAGYFVQNLQMDFFNYAGIQRSVHLYATQQAYVDDITIITTIQGTNGVVSYSVTEGGTGQGSAFTVIVIIQDRDGNTVSSVSTRLQDTIVIPDARLWWPWTMKPDDPGYMYTLRVNVVSGDVYYQPFGIRTVRVSNTQFFINDQPFYLHGVGRHEDVEIRGRGSDDATIARDFYMKKWLGVNGFRTAVYPFAEELMDQADRQGFVVVDETPGVGITQPDNFSPVGLSHHKAVMGELYQRDKNRPSVIMWSIANEPTSNTAQGEAYFKDLIAHTRDLDESKRPITFFCNKDYDTDRVAQFVDVILINRYLGWYSDVGHTEVIQLQLSDDLENWHAKFNKPLVVSEYGADTLPGLHREPSFIFTEEYQTDFMKEYFRTFDKYRSQFLVGEMIWCFADFITAQQLNRVVGNHKGVLTRERQPKASAHLLRERYLSLVNSTRTN</sequence>
<dbReference type="GO" id="GO:0005615">
    <property type="term" value="C:extracellular space"/>
    <property type="evidence" value="ECO:0007669"/>
    <property type="project" value="TreeGrafter"/>
</dbReference>
<dbReference type="GO" id="GO:0004566">
    <property type="term" value="F:beta-glucuronidase activity"/>
    <property type="evidence" value="ECO:0007669"/>
    <property type="project" value="UniProtKB-EC"/>
</dbReference>
<dbReference type="SUPFAM" id="SSF51445">
    <property type="entry name" value="(Trans)glycosidases"/>
    <property type="match status" value="1"/>
</dbReference>
<dbReference type="EMBL" id="JBAMIC010004070">
    <property type="protein sequence ID" value="KAK7087390.1"/>
    <property type="molecule type" value="Genomic_DNA"/>
</dbReference>
<dbReference type="AlphaFoldDB" id="A0AAN9AI65"/>
<dbReference type="InterPro" id="IPR008979">
    <property type="entry name" value="Galactose-bd-like_sf"/>
</dbReference>
<protein>
    <recommendedName>
        <fullName evidence="4">Beta-glucuronidase</fullName>
        <ecNumber evidence="3">3.2.1.31</ecNumber>
    </recommendedName>
</protein>
<reference evidence="11 12" key="1">
    <citation type="submission" date="2024-02" db="EMBL/GenBank/DDBJ databases">
        <title>Chromosome-scale genome assembly of the rough periwinkle Littorina saxatilis.</title>
        <authorList>
            <person name="De Jode A."/>
            <person name="Faria R."/>
            <person name="Formenti G."/>
            <person name="Sims Y."/>
            <person name="Smith T.P."/>
            <person name="Tracey A."/>
            <person name="Wood J.M.D."/>
            <person name="Zagrodzka Z.B."/>
            <person name="Johannesson K."/>
            <person name="Butlin R.K."/>
            <person name="Leder E.H."/>
        </authorList>
    </citation>
    <scope>NUCLEOTIDE SEQUENCE [LARGE SCALE GENOMIC DNA]</scope>
    <source>
        <strain evidence="11">Snail1</strain>
        <tissue evidence="11">Muscle</tissue>
    </source>
</reference>
<dbReference type="FunFam" id="3.20.20.80:FF:000029">
    <property type="entry name" value="Beta-glucuronidase"/>
    <property type="match status" value="1"/>
</dbReference>
<dbReference type="InterPro" id="IPR017853">
    <property type="entry name" value="GH"/>
</dbReference>
<dbReference type="NCBIfam" id="NF007538">
    <property type="entry name" value="PRK10150.1"/>
    <property type="match status" value="1"/>
</dbReference>
<feature type="domain" description="Glycosyl hydrolases family 2 sugar binding" evidence="10">
    <location>
        <begin position="37"/>
        <end position="215"/>
    </location>
</feature>
<evidence type="ECO:0000256" key="3">
    <source>
        <dbReference type="ARBA" id="ARBA00012761"/>
    </source>
</evidence>
<dbReference type="Pfam" id="PF02836">
    <property type="entry name" value="Glyco_hydro_2_C"/>
    <property type="match status" value="1"/>
</dbReference>
<dbReference type="InterPro" id="IPR006103">
    <property type="entry name" value="Glyco_hydro_2_cat"/>
</dbReference>
<gene>
    <name evidence="11" type="ORF">V1264_021450</name>
</gene>
<keyword evidence="12" id="KW-1185">Reference proteome</keyword>
<feature type="domain" description="Glycoside hydrolase family 2 catalytic" evidence="9">
    <location>
        <begin position="319"/>
        <end position="619"/>
    </location>
</feature>
<comment type="similarity">
    <text evidence="2">Belongs to the glycosyl hydrolase 2 family.</text>
</comment>
<keyword evidence="5" id="KW-0378">Hydrolase</keyword>
<evidence type="ECO:0000259" key="9">
    <source>
        <dbReference type="Pfam" id="PF02836"/>
    </source>
</evidence>
<accession>A0AAN9AI65</accession>
<evidence type="ECO:0000256" key="7">
    <source>
        <dbReference type="SAM" id="SignalP"/>
    </source>
</evidence>
<feature type="domain" description="Glycoside hydrolase family 2 immunoglobulin-like beta-sandwich" evidence="8">
    <location>
        <begin position="218"/>
        <end position="317"/>
    </location>
</feature>
<dbReference type="PRINTS" id="PR00132">
    <property type="entry name" value="GLHYDRLASE2"/>
</dbReference>
<keyword evidence="7" id="KW-0732">Signal</keyword>
<evidence type="ECO:0000256" key="5">
    <source>
        <dbReference type="ARBA" id="ARBA00022801"/>
    </source>
</evidence>
<dbReference type="SUPFAM" id="SSF49785">
    <property type="entry name" value="Galactose-binding domain-like"/>
    <property type="match status" value="1"/>
</dbReference>
<dbReference type="Gene3D" id="2.60.40.10">
    <property type="entry name" value="Immunoglobulins"/>
    <property type="match status" value="1"/>
</dbReference>
<dbReference type="Pfam" id="PF02837">
    <property type="entry name" value="Glyco_hydro_2_N"/>
    <property type="match status" value="1"/>
</dbReference>
<dbReference type="InterPro" id="IPR006101">
    <property type="entry name" value="Glyco_hydro_2"/>
</dbReference>
<dbReference type="Pfam" id="PF00703">
    <property type="entry name" value="Glyco_hydro_2"/>
    <property type="match status" value="1"/>
</dbReference>
<proteinExistence type="inferred from homology"/>
<dbReference type="InterPro" id="IPR013783">
    <property type="entry name" value="Ig-like_fold"/>
</dbReference>
<dbReference type="Proteomes" id="UP001374579">
    <property type="component" value="Unassembled WGS sequence"/>
</dbReference>
<dbReference type="GO" id="GO:0019391">
    <property type="term" value="P:glucuronoside catabolic process"/>
    <property type="evidence" value="ECO:0007669"/>
    <property type="project" value="TreeGrafter"/>
</dbReference>
<evidence type="ECO:0000259" key="8">
    <source>
        <dbReference type="Pfam" id="PF00703"/>
    </source>
</evidence>
<dbReference type="InterPro" id="IPR006104">
    <property type="entry name" value="Glyco_hydro_2_N"/>
</dbReference>
<dbReference type="PROSITE" id="PS00608">
    <property type="entry name" value="GLYCOSYL_HYDROL_F2_2"/>
    <property type="match status" value="1"/>
</dbReference>